<dbReference type="Proteomes" id="UP000641932">
    <property type="component" value="Unassembled WGS sequence"/>
</dbReference>
<reference evidence="1" key="2">
    <citation type="submission" date="2020-09" db="EMBL/GenBank/DDBJ databases">
        <authorList>
            <person name="Sun Q."/>
            <person name="Zhou Y."/>
        </authorList>
    </citation>
    <scope>NUCLEOTIDE SEQUENCE</scope>
    <source>
        <strain evidence="1">CGMCC 4.7201</strain>
    </source>
</reference>
<evidence type="ECO:0000313" key="2">
    <source>
        <dbReference type="Proteomes" id="UP000641932"/>
    </source>
</evidence>
<name>A0A918E1T1_9ACTN</name>
<evidence type="ECO:0000313" key="1">
    <source>
        <dbReference type="EMBL" id="GGO97134.1"/>
    </source>
</evidence>
<accession>A0A918E1T1</accession>
<dbReference type="EMBL" id="BMMS01000032">
    <property type="protein sequence ID" value="GGO97134.1"/>
    <property type="molecule type" value="Genomic_DNA"/>
</dbReference>
<dbReference type="AlphaFoldDB" id="A0A918E1T1"/>
<protein>
    <submittedName>
        <fullName evidence="1">Uncharacterized protein</fullName>
    </submittedName>
</protein>
<sequence length="103" mass="11406">MEPVLQKCGGPCRAAAPSLPLLVCCPLSQYRRGSPAAASAHHDTAPARRGVKMNDLFGAESFAESQVREFVQLLDTAARMSRMFRMPRPQQITLLRRRGQQDP</sequence>
<reference evidence="1" key="1">
    <citation type="journal article" date="2014" name="Int. J. Syst. Evol. Microbiol.">
        <title>Complete genome sequence of Corynebacterium casei LMG S-19264T (=DSM 44701T), isolated from a smear-ripened cheese.</title>
        <authorList>
            <consortium name="US DOE Joint Genome Institute (JGI-PGF)"/>
            <person name="Walter F."/>
            <person name="Albersmeier A."/>
            <person name="Kalinowski J."/>
            <person name="Ruckert C."/>
        </authorList>
    </citation>
    <scope>NUCLEOTIDE SEQUENCE</scope>
    <source>
        <strain evidence="1">CGMCC 4.7201</strain>
    </source>
</reference>
<gene>
    <name evidence="1" type="ORF">GCM10012280_58220</name>
</gene>
<proteinExistence type="predicted"/>
<comment type="caution">
    <text evidence="1">The sequence shown here is derived from an EMBL/GenBank/DDBJ whole genome shotgun (WGS) entry which is preliminary data.</text>
</comment>
<organism evidence="1 2">
    <name type="scientific">Wenjunlia tyrosinilytica</name>
    <dbReference type="NCBI Taxonomy" id="1544741"/>
    <lineage>
        <taxon>Bacteria</taxon>
        <taxon>Bacillati</taxon>
        <taxon>Actinomycetota</taxon>
        <taxon>Actinomycetes</taxon>
        <taxon>Kitasatosporales</taxon>
        <taxon>Streptomycetaceae</taxon>
        <taxon>Wenjunlia</taxon>
    </lineage>
</organism>
<keyword evidence="2" id="KW-1185">Reference proteome</keyword>